<dbReference type="InterPro" id="IPR051809">
    <property type="entry name" value="Plant_receptor-like_S/T_kinase"/>
</dbReference>
<keyword evidence="17 23" id="KW-0472">Membrane</keyword>
<evidence type="ECO:0000256" key="23">
    <source>
        <dbReference type="SAM" id="Phobius"/>
    </source>
</evidence>
<dbReference type="GO" id="GO:0004674">
    <property type="term" value="F:protein serine/threonine kinase activity"/>
    <property type="evidence" value="ECO:0007669"/>
    <property type="project" value="UniProtKB-KW"/>
</dbReference>
<dbReference type="Pfam" id="PF08263">
    <property type="entry name" value="LRRNT_2"/>
    <property type="match status" value="1"/>
</dbReference>
<dbReference type="InterPro" id="IPR000719">
    <property type="entry name" value="Prot_kinase_dom"/>
</dbReference>
<evidence type="ECO:0000256" key="15">
    <source>
        <dbReference type="ARBA" id="ARBA00022840"/>
    </source>
</evidence>
<dbReference type="EMBL" id="JAIWQS010000007">
    <property type="protein sequence ID" value="KAJ8758604.1"/>
    <property type="molecule type" value="Genomic_DNA"/>
</dbReference>
<dbReference type="PROSITE" id="PS00108">
    <property type="entry name" value="PROTEIN_KINASE_ST"/>
    <property type="match status" value="1"/>
</dbReference>
<keyword evidence="6" id="KW-0723">Serine/threonine-protein kinase</keyword>
<dbReference type="Pfam" id="PF00069">
    <property type="entry name" value="Pkinase"/>
    <property type="match status" value="1"/>
</dbReference>
<dbReference type="InterPro" id="IPR017441">
    <property type="entry name" value="Protein_kinase_ATP_BS"/>
</dbReference>
<dbReference type="FunFam" id="3.30.200.20:FF:000432">
    <property type="entry name" value="LRR receptor-like serine/threonine-protein kinase EFR"/>
    <property type="match status" value="1"/>
</dbReference>
<dbReference type="FunFam" id="3.80.10.10:FF:000095">
    <property type="entry name" value="LRR receptor-like serine/threonine-protein kinase GSO1"/>
    <property type="match status" value="1"/>
</dbReference>
<dbReference type="InterPro" id="IPR001611">
    <property type="entry name" value="Leu-rich_rpt"/>
</dbReference>
<evidence type="ECO:0000256" key="5">
    <source>
        <dbReference type="ARBA" id="ARBA00022475"/>
    </source>
</evidence>
<dbReference type="FunFam" id="1.10.510.10:FF:000358">
    <property type="entry name" value="Putative leucine-rich repeat receptor-like serine/threonine-protein kinase"/>
    <property type="match status" value="1"/>
</dbReference>
<evidence type="ECO:0000256" key="16">
    <source>
        <dbReference type="ARBA" id="ARBA00022989"/>
    </source>
</evidence>
<keyword evidence="7" id="KW-0597">Phosphoprotein</keyword>
<dbReference type="EC" id="2.7.11.1" evidence="4"/>
<dbReference type="SMART" id="SM00220">
    <property type="entry name" value="S_TKc"/>
    <property type="match status" value="1"/>
</dbReference>
<reference evidence="25 26" key="1">
    <citation type="submission" date="2021-09" db="EMBL/GenBank/DDBJ databases">
        <title>Genomic insights and catalytic innovation underlie evolution of tropane alkaloids biosynthesis.</title>
        <authorList>
            <person name="Wang Y.-J."/>
            <person name="Tian T."/>
            <person name="Huang J.-P."/>
            <person name="Huang S.-X."/>
        </authorList>
    </citation>
    <scope>NUCLEOTIDE SEQUENCE [LARGE SCALE GENOMIC DNA]</scope>
    <source>
        <strain evidence="25">KIB-2018</strain>
        <tissue evidence="25">Leaf</tissue>
    </source>
</reference>
<dbReference type="SUPFAM" id="SSF52058">
    <property type="entry name" value="L domain-like"/>
    <property type="match status" value="2"/>
</dbReference>
<comment type="subcellular location">
    <subcellularLocation>
        <location evidence="1">Cell membrane</location>
        <topology evidence="1">Single-pass membrane protein</topology>
    </subcellularLocation>
    <subcellularLocation>
        <location evidence="2">Membrane</location>
        <topology evidence="2">Single-pass type I membrane protein</topology>
    </subcellularLocation>
</comment>
<evidence type="ECO:0000256" key="3">
    <source>
        <dbReference type="ARBA" id="ARBA00008684"/>
    </source>
</evidence>
<dbReference type="GO" id="GO:0005524">
    <property type="term" value="F:ATP binding"/>
    <property type="evidence" value="ECO:0007669"/>
    <property type="project" value="UniProtKB-UniRule"/>
</dbReference>
<evidence type="ECO:0000256" key="2">
    <source>
        <dbReference type="ARBA" id="ARBA00004479"/>
    </source>
</evidence>
<dbReference type="Pfam" id="PF00560">
    <property type="entry name" value="LRR_1"/>
    <property type="match status" value="10"/>
</dbReference>
<dbReference type="Gene3D" id="1.10.510.10">
    <property type="entry name" value="Transferase(Phosphotransferase) domain 1"/>
    <property type="match status" value="1"/>
</dbReference>
<comment type="similarity">
    <text evidence="3">Belongs to the protein kinase superfamily. Ser/Thr protein kinase family.</text>
</comment>
<dbReference type="Proteomes" id="UP001159364">
    <property type="component" value="Linkage Group LG07"/>
</dbReference>
<sequence>MAVFLTEAGPAITQFVCQFCSILAVVLIFCLDSTVAETKITSDPLNIMSSWNMSVHFCQWRGISCDKRHQRVTGLNLNSQKLQGSLSPYVGNLSFLQVLVLSNNRFSLEIPAEIGNLRRLQTLYLYENLFTGQIPANLSGCTNLVAISFANNNLVGKIPAGFSNLVKLQGFNVQMNKLSGGFPAFFGNFSSLKLIKATLNNFVGSIPDSLGQLKRLSYLSMGGNMLSGTIPPSIFNISALQVLSLPVNKLRGTLPPEMGNMLPNLVNFSVGDNEFTGFIPLSLSNASNLQMFTIAINGFSGLMPSLEKMKGLFWLSISTNNLGTGQYGDLRFLDTLSNKTSLKLLSISANNFGGPLPSSITNLTSLNTLTVDFNQIFGSIPSGIGNLVNLGQLDMGNNRFTGEIPVEIGSLKQLIKLSLYSNHFSGTIPSSIGNLSLLTHLKLEENSLHGVIPPSLGKSQSLLLLNLSQNNLSGSIPKELMTITSLTISLSVSQNYLTGQLPAEVGALTNLGELDISNNMLSGGIPDSLGSCVKLEFLYMQRNSFRGSIPTSLGSLRGLQVVDLSHNNLTGNIPDFFESFHSLLRLNMSFNDLEGIVPTKGVFENSTATSVEGNSKLCGGIAEFQLPSCNIKATEKRGLSLSLKLIIAICGLLGAVLVLASLCFLFVKRGRVEPKSNPSLNLSLRTSYQILLKATDGFSQANLLGVGGFGSVYKGVLEENGPIIAVKVLNVFHPAASKSFKAECKVMRNIRHRNLVKLLTACSGFDYQGNEFKALVYEFMVNGSLEDWLHPFHGSDETQESPRKSLNFLQRIGIAMDVACALDYLHQGNQTPIVHCDLKPSNVLLNEELEGRVGDFGLARFFAENATAYNLDPSSTIGIGGTVGYAPPEYGTGNEVSTSGDVYAYGILLLEMFTGKKPTDDLFTDDLSLHSFVEAALPEQVEKLLDPILLQEIREREMDQDRAESSSNTRISQVWDRIVSIFELGLTCSAQSPSERMKMVDVTVELSTIQKALFGS</sequence>
<keyword evidence="14" id="KW-0418">Kinase</keyword>
<dbReference type="GO" id="GO:0005886">
    <property type="term" value="C:plasma membrane"/>
    <property type="evidence" value="ECO:0007669"/>
    <property type="project" value="UniProtKB-SubCell"/>
</dbReference>
<evidence type="ECO:0000256" key="14">
    <source>
        <dbReference type="ARBA" id="ARBA00022777"/>
    </source>
</evidence>
<protein>
    <recommendedName>
        <fullName evidence="4">non-specific serine/threonine protein kinase</fullName>
        <ecNumber evidence="4">2.7.11.1</ecNumber>
    </recommendedName>
</protein>
<name>A0AAV8SX53_9ROSI</name>
<evidence type="ECO:0000256" key="20">
    <source>
        <dbReference type="ARBA" id="ARBA00047899"/>
    </source>
</evidence>
<evidence type="ECO:0000256" key="13">
    <source>
        <dbReference type="ARBA" id="ARBA00022741"/>
    </source>
</evidence>
<evidence type="ECO:0000256" key="4">
    <source>
        <dbReference type="ARBA" id="ARBA00012513"/>
    </source>
</evidence>
<dbReference type="InterPro" id="IPR032675">
    <property type="entry name" value="LRR_dom_sf"/>
</dbReference>
<dbReference type="InterPro" id="IPR003591">
    <property type="entry name" value="Leu-rich_rpt_typical-subtyp"/>
</dbReference>
<dbReference type="PROSITE" id="PS00107">
    <property type="entry name" value="PROTEIN_KINASE_ATP"/>
    <property type="match status" value="1"/>
</dbReference>
<gene>
    <name evidence="25" type="ORF">K2173_000325</name>
</gene>
<keyword evidence="16 23" id="KW-1133">Transmembrane helix</keyword>
<keyword evidence="13 22" id="KW-0547">Nucleotide-binding</keyword>
<evidence type="ECO:0000256" key="7">
    <source>
        <dbReference type="ARBA" id="ARBA00022553"/>
    </source>
</evidence>
<evidence type="ECO:0000256" key="18">
    <source>
        <dbReference type="ARBA" id="ARBA00023170"/>
    </source>
</evidence>
<evidence type="ECO:0000256" key="10">
    <source>
        <dbReference type="ARBA" id="ARBA00022692"/>
    </source>
</evidence>
<proteinExistence type="inferred from homology"/>
<keyword evidence="8" id="KW-0433">Leucine-rich repeat</keyword>
<evidence type="ECO:0000256" key="9">
    <source>
        <dbReference type="ARBA" id="ARBA00022679"/>
    </source>
</evidence>
<keyword evidence="15 22" id="KW-0067">ATP-binding</keyword>
<evidence type="ECO:0000313" key="25">
    <source>
        <dbReference type="EMBL" id="KAJ8758604.1"/>
    </source>
</evidence>
<dbReference type="InterPro" id="IPR013210">
    <property type="entry name" value="LRR_N_plant-typ"/>
</dbReference>
<dbReference type="InterPro" id="IPR011009">
    <property type="entry name" value="Kinase-like_dom_sf"/>
</dbReference>
<comment type="caution">
    <text evidence="25">The sequence shown here is derived from an EMBL/GenBank/DDBJ whole genome shotgun (WGS) entry which is preliminary data.</text>
</comment>
<dbReference type="SUPFAM" id="SSF56112">
    <property type="entry name" value="Protein kinase-like (PK-like)"/>
    <property type="match status" value="1"/>
</dbReference>
<evidence type="ECO:0000259" key="24">
    <source>
        <dbReference type="PROSITE" id="PS50011"/>
    </source>
</evidence>
<feature type="binding site" evidence="22">
    <location>
        <position position="727"/>
    </location>
    <ligand>
        <name>ATP</name>
        <dbReference type="ChEBI" id="CHEBI:30616"/>
    </ligand>
</feature>
<keyword evidence="26" id="KW-1185">Reference proteome</keyword>
<comment type="catalytic activity">
    <reaction evidence="20">
        <text>L-threonyl-[protein] + ATP = O-phospho-L-threonyl-[protein] + ADP + H(+)</text>
        <dbReference type="Rhea" id="RHEA:46608"/>
        <dbReference type="Rhea" id="RHEA-COMP:11060"/>
        <dbReference type="Rhea" id="RHEA-COMP:11605"/>
        <dbReference type="ChEBI" id="CHEBI:15378"/>
        <dbReference type="ChEBI" id="CHEBI:30013"/>
        <dbReference type="ChEBI" id="CHEBI:30616"/>
        <dbReference type="ChEBI" id="CHEBI:61977"/>
        <dbReference type="ChEBI" id="CHEBI:456216"/>
        <dbReference type="EC" id="2.7.11.1"/>
    </reaction>
</comment>
<keyword evidence="19" id="KW-0325">Glycoprotein</keyword>
<keyword evidence="18" id="KW-0675">Receptor</keyword>
<organism evidence="25 26">
    <name type="scientific">Erythroxylum novogranatense</name>
    <dbReference type="NCBI Taxonomy" id="1862640"/>
    <lineage>
        <taxon>Eukaryota</taxon>
        <taxon>Viridiplantae</taxon>
        <taxon>Streptophyta</taxon>
        <taxon>Embryophyta</taxon>
        <taxon>Tracheophyta</taxon>
        <taxon>Spermatophyta</taxon>
        <taxon>Magnoliopsida</taxon>
        <taxon>eudicotyledons</taxon>
        <taxon>Gunneridae</taxon>
        <taxon>Pentapetalae</taxon>
        <taxon>rosids</taxon>
        <taxon>fabids</taxon>
        <taxon>Malpighiales</taxon>
        <taxon>Erythroxylaceae</taxon>
        <taxon>Erythroxylum</taxon>
    </lineage>
</organism>
<keyword evidence="10 23" id="KW-0812">Transmembrane</keyword>
<dbReference type="FunFam" id="3.80.10.10:FF:000288">
    <property type="entry name" value="LRR receptor-like serine/threonine-protein kinase EFR"/>
    <property type="match status" value="1"/>
</dbReference>
<keyword evidence="11" id="KW-0732">Signal</keyword>
<evidence type="ECO:0000256" key="11">
    <source>
        <dbReference type="ARBA" id="ARBA00022729"/>
    </source>
</evidence>
<feature type="transmembrane region" description="Helical" evidence="23">
    <location>
        <begin position="645"/>
        <end position="667"/>
    </location>
</feature>
<accession>A0AAV8SX53</accession>
<evidence type="ECO:0000256" key="6">
    <source>
        <dbReference type="ARBA" id="ARBA00022527"/>
    </source>
</evidence>
<keyword evidence="9" id="KW-0808">Transferase</keyword>
<evidence type="ECO:0000313" key="26">
    <source>
        <dbReference type="Proteomes" id="UP001159364"/>
    </source>
</evidence>
<dbReference type="Gene3D" id="3.80.10.10">
    <property type="entry name" value="Ribonuclease Inhibitor"/>
    <property type="match status" value="3"/>
</dbReference>
<keyword evidence="12" id="KW-0677">Repeat</keyword>
<evidence type="ECO:0000256" key="12">
    <source>
        <dbReference type="ARBA" id="ARBA00022737"/>
    </source>
</evidence>
<evidence type="ECO:0000256" key="8">
    <source>
        <dbReference type="ARBA" id="ARBA00022614"/>
    </source>
</evidence>
<evidence type="ECO:0000256" key="17">
    <source>
        <dbReference type="ARBA" id="ARBA00023136"/>
    </source>
</evidence>
<dbReference type="SMART" id="SM00369">
    <property type="entry name" value="LRR_TYP"/>
    <property type="match status" value="9"/>
</dbReference>
<evidence type="ECO:0000256" key="19">
    <source>
        <dbReference type="ARBA" id="ARBA00023180"/>
    </source>
</evidence>
<dbReference type="InterPro" id="IPR008271">
    <property type="entry name" value="Ser/Thr_kinase_AS"/>
</dbReference>
<evidence type="ECO:0000256" key="21">
    <source>
        <dbReference type="ARBA" id="ARBA00048679"/>
    </source>
</evidence>
<dbReference type="PANTHER" id="PTHR27008">
    <property type="entry name" value="OS04G0122200 PROTEIN"/>
    <property type="match status" value="1"/>
</dbReference>
<dbReference type="AlphaFoldDB" id="A0AAV8SX53"/>
<evidence type="ECO:0000256" key="1">
    <source>
        <dbReference type="ARBA" id="ARBA00004162"/>
    </source>
</evidence>
<feature type="domain" description="Protein kinase" evidence="24">
    <location>
        <begin position="698"/>
        <end position="971"/>
    </location>
</feature>
<comment type="catalytic activity">
    <reaction evidence="21">
        <text>L-seryl-[protein] + ATP = O-phospho-L-seryl-[protein] + ADP + H(+)</text>
        <dbReference type="Rhea" id="RHEA:17989"/>
        <dbReference type="Rhea" id="RHEA-COMP:9863"/>
        <dbReference type="Rhea" id="RHEA-COMP:11604"/>
        <dbReference type="ChEBI" id="CHEBI:15378"/>
        <dbReference type="ChEBI" id="CHEBI:29999"/>
        <dbReference type="ChEBI" id="CHEBI:30616"/>
        <dbReference type="ChEBI" id="CHEBI:83421"/>
        <dbReference type="ChEBI" id="CHEBI:456216"/>
        <dbReference type="EC" id="2.7.11.1"/>
    </reaction>
</comment>
<evidence type="ECO:0000256" key="22">
    <source>
        <dbReference type="PROSITE-ProRule" id="PRU10141"/>
    </source>
</evidence>
<dbReference type="PANTHER" id="PTHR27008:SF596">
    <property type="entry name" value="OS02G0215500 PROTEIN"/>
    <property type="match status" value="1"/>
</dbReference>
<dbReference type="PROSITE" id="PS50011">
    <property type="entry name" value="PROTEIN_KINASE_DOM"/>
    <property type="match status" value="1"/>
</dbReference>
<keyword evidence="5" id="KW-1003">Cell membrane</keyword>
<dbReference type="Gene3D" id="3.30.200.20">
    <property type="entry name" value="Phosphorylase Kinase, domain 1"/>
    <property type="match status" value="1"/>
</dbReference>